<evidence type="ECO:0000256" key="1">
    <source>
        <dbReference type="SAM" id="Phobius"/>
    </source>
</evidence>
<evidence type="ECO:0000313" key="3">
    <source>
        <dbReference type="Proteomes" id="UP000001542"/>
    </source>
</evidence>
<reference evidence="2" key="1">
    <citation type="submission" date="2006-10" db="EMBL/GenBank/DDBJ databases">
        <authorList>
            <person name="Amadeo P."/>
            <person name="Zhao Q."/>
            <person name="Wortman J."/>
            <person name="Fraser-Liggett C."/>
            <person name="Carlton J."/>
        </authorList>
    </citation>
    <scope>NUCLEOTIDE SEQUENCE</scope>
    <source>
        <strain evidence="2">G3</strain>
    </source>
</reference>
<keyword evidence="1" id="KW-0472">Membrane</keyword>
<keyword evidence="3" id="KW-1185">Reference proteome</keyword>
<dbReference type="Proteomes" id="UP000001542">
    <property type="component" value="Unassembled WGS sequence"/>
</dbReference>
<evidence type="ECO:0008006" key="4">
    <source>
        <dbReference type="Google" id="ProtNLM"/>
    </source>
</evidence>
<dbReference type="AlphaFoldDB" id="A2ENP7"/>
<name>A2ENP7_TRIV3</name>
<sequence length="432" mass="47610">MLIKGNLTFKYLALSHIYNSPVLSVAPQSNQIHLTGTHLNFQNIFSNFFYSTNSKILTSISKSTFRKFTDSVIKVQSQNINRKHYRSNFEVSDKNEEFYFSQCVFERTRTNTSGGAISIFSQTAKLNIIYCGFTICGATMNGGAVEFQGSEFSIEKSCYLGCLAAQMGQAVDLQGFDDFKGQISYISVQQCAPARSPGLSQSFFLRHGTHVIIGMNSSSNFIKDTGASLCIAYTNGLKLHFSSFIGNQGANCFWLHHLRDSDELYTCNIVKNTAGANLGIFTLENSSAIFSAFYFIENVAPTYFVSGFATLSKCALDVKKSAKLLKGCQLQIVETVWGIKSLKQLPLSSYITWECWALGAPSPSPSQSLVPVDHALEEAVLGVWVLFVIVAIGLVAFYATLLVVLKVTEQKDNSNENDAMLLSMDAKNIVKL</sequence>
<evidence type="ECO:0000313" key="2">
    <source>
        <dbReference type="EMBL" id="EAY05747.1"/>
    </source>
</evidence>
<dbReference type="EMBL" id="DS113441">
    <property type="protein sequence ID" value="EAY05747.1"/>
    <property type="molecule type" value="Genomic_DNA"/>
</dbReference>
<protein>
    <recommendedName>
        <fullName evidence="4">Right handed beta helix domain-containing protein</fullName>
    </recommendedName>
</protein>
<proteinExistence type="predicted"/>
<gene>
    <name evidence="2" type="ORF">TVAG_100700</name>
</gene>
<dbReference type="VEuPathDB" id="TrichDB:TVAG_100700"/>
<keyword evidence="1" id="KW-0812">Transmembrane</keyword>
<keyword evidence="1" id="KW-1133">Transmembrane helix</keyword>
<reference evidence="2" key="2">
    <citation type="journal article" date="2007" name="Science">
        <title>Draft genome sequence of the sexually transmitted pathogen Trichomonas vaginalis.</title>
        <authorList>
            <person name="Carlton J.M."/>
            <person name="Hirt R.P."/>
            <person name="Silva J.C."/>
            <person name="Delcher A.L."/>
            <person name="Schatz M."/>
            <person name="Zhao Q."/>
            <person name="Wortman J.R."/>
            <person name="Bidwell S.L."/>
            <person name="Alsmark U.C.M."/>
            <person name="Besteiro S."/>
            <person name="Sicheritz-Ponten T."/>
            <person name="Noel C.J."/>
            <person name="Dacks J.B."/>
            <person name="Foster P.G."/>
            <person name="Simillion C."/>
            <person name="Van de Peer Y."/>
            <person name="Miranda-Saavedra D."/>
            <person name="Barton G.J."/>
            <person name="Westrop G.D."/>
            <person name="Mueller S."/>
            <person name="Dessi D."/>
            <person name="Fiori P.L."/>
            <person name="Ren Q."/>
            <person name="Paulsen I."/>
            <person name="Zhang H."/>
            <person name="Bastida-Corcuera F.D."/>
            <person name="Simoes-Barbosa A."/>
            <person name="Brown M.T."/>
            <person name="Hayes R.D."/>
            <person name="Mukherjee M."/>
            <person name="Okumura C.Y."/>
            <person name="Schneider R."/>
            <person name="Smith A.J."/>
            <person name="Vanacova S."/>
            <person name="Villalvazo M."/>
            <person name="Haas B.J."/>
            <person name="Pertea M."/>
            <person name="Feldblyum T.V."/>
            <person name="Utterback T.R."/>
            <person name="Shu C.L."/>
            <person name="Osoegawa K."/>
            <person name="de Jong P.J."/>
            <person name="Hrdy I."/>
            <person name="Horvathova L."/>
            <person name="Zubacova Z."/>
            <person name="Dolezal P."/>
            <person name="Malik S.B."/>
            <person name="Logsdon J.M. Jr."/>
            <person name="Henze K."/>
            <person name="Gupta A."/>
            <person name="Wang C.C."/>
            <person name="Dunne R.L."/>
            <person name="Upcroft J.A."/>
            <person name="Upcroft P."/>
            <person name="White O."/>
            <person name="Salzberg S.L."/>
            <person name="Tang P."/>
            <person name="Chiu C.-H."/>
            <person name="Lee Y.-S."/>
            <person name="Embley T.M."/>
            <person name="Coombs G.H."/>
            <person name="Mottram J.C."/>
            <person name="Tachezy J."/>
            <person name="Fraser-Liggett C.M."/>
            <person name="Johnson P.J."/>
        </authorList>
    </citation>
    <scope>NUCLEOTIDE SEQUENCE [LARGE SCALE GENOMIC DNA]</scope>
    <source>
        <strain evidence="2">G3</strain>
    </source>
</reference>
<dbReference type="VEuPathDB" id="TrichDB:TVAGG3_0407720"/>
<organism evidence="2 3">
    <name type="scientific">Trichomonas vaginalis (strain ATCC PRA-98 / G3)</name>
    <dbReference type="NCBI Taxonomy" id="412133"/>
    <lineage>
        <taxon>Eukaryota</taxon>
        <taxon>Metamonada</taxon>
        <taxon>Parabasalia</taxon>
        <taxon>Trichomonadida</taxon>
        <taxon>Trichomonadidae</taxon>
        <taxon>Trichomonas</taxon>
    </lineage>
</organism>
<dbReference type="KEGG" id="tva:4763617"/>
<dbReference type="InParanoid" id="A2ENP7"/>
<dbReference type="RefSeq" id="XP_001317970.1">
    <property type="nucleotide sequence ID" value="XM_001317935.1"/>
</dbReference>
<feature type="transmembrane region" description="Helical" evidence="1">
    <location>
        <begin position="381"/>
        <end position="405"/>
    </location>
</feature>
<accession>A2ENP7</accession>